<dbReference type="RefSeq" id="WP_147115631.1">
    <property type="nucleotide sequence ID" value="NZ_BJVJ01000118.1"/>
</dbReference>
<gene>
    <name evidence="7" type="ORF">PSU4_58180</name>
</gene>
<protein>
    <submittedName>
        <fullName evidence="7">Oxidoreductase</fullName>
    </submittedName>
</protein>
<dbReference type="Pfam" id="PF14759">
    <property type="entry name" value="Reductase_C"/>
    <property type="match status" value="1"/>
</dbReference>
<dbReference type="PRINTS" id="PR00411">
    <property type="entry name" value="PNDRDTASEI"/>
</dbReference>
<evidence type="ECO:0000313" key="8">
    <source>
        <dbReference type="Proteomes" id="UP000321685"/>
    </source>
</evidence>
<evidence type="ECO:0000259" key="6">
    <source>
        <dbReference type="Pfam" id="PF14759"/>
    </source>
</evidence>
<evidence type="ECO:0000313" key="7">
    <source>
        <dbReference type="EMBL" id="GEL26864.1"/>
    </source>
</evidence>
<dbReference type="InterPro" id="IPR036188">
    <property type="entry name" value="FAD/NAD-bd_sf"/>
</dbReference>
<dbReference type="AlphaFoldDB" id="A0A511DSY4"/>
<accession>A0A511DSY4</accession>
<dbReference type="PRINTS" id="PR00368">
    <property type="entry name" value="FADPNR"/>
</dbReference>
<sequence>MSYERFGIVVVGGGIAADHLSLELRRIGFGSSIAVVCGESMPPYDRPALSKAFLEMDVSSAELALRTAQFYQANGIDLFLGDSVSQLEPGIGEVMAKCASGRSVVAKRIVLATGSAARPLTGVPGGSNALRLQTVEDAARIRRSSSSAKSMLVIGGGFIGLELAAQSLSRGVEKVVVLEAAPRLLARSVSSATATHVAALHRADGVDVRVGTRVRSIQSADFGSGWVVALDDGSAVAADVVVAGVGSDPEVSLAESAGIRCDHGVVVDARCLTSQPEIYAIGDCAAVPVCAYTPHARDGVSLVRLESVSAAKAHAVVVAKNLVGRPEELWHLPTFWSKQGPHTLQIAGLRDGYDSVEERASSVRPGGRAYVFYVEGVPVSVEAVDAPLEYGGALREIRAARATI</sequence>
<comment type="caution">
    <text evidence="7">The sequence shown here is derived from an EMBL/GenBank/DDBJ whole genome shotgun (WGS) entry which is preliminary data.</text>
</comment>
<evidence type="ECO:0000256" key="3">
    <source>
        <dbReference type="ARBA" id="ARBA00022827"/>
    </source>
</evidence>
<evidence type="ECO:0000256" key="2">
    <source>
        <dbReference type="ARBA" id="ARBA00022630"/>
    </source>
</evidence>
<dbReference type="SUPFAM" id="SSF51905">
    <property type="entry name" value="FAD/NAD(P)-binding domain"/>
    <property type="match status" value="1"/>
</dbReference>
<feature type="domain" description="FAD/NAD(P)-binding" evidence="5">
    <location>
        <begin position="8"/>
        <end position="302"/>
    </location>
</feature>
<dbReference type="GO" id="GO:0005737">
    <property type="term" value="C:cytoplasm"/>
    <property type="evidence" value="ECO:0007669"/>
    <property type="project" value="TreeGrafter"/>
</dbReference>
<keyword evidence="3" id="KW-0274">FAD</keyword>
<dbReference type="SUPFAM" id="SSF55424">
    <property type="entry name" value="FAD/NAD-linked reductases, dimerisation (C-terminal) domain"/>
    <property type="match status" value="1"/>
</dbReference>
<evidence type="ECO:0000256" key="4">
    <source>
        <dbReference type="ARBA" id="ARBA00023002"/>
    </source>
</evidence>
<dbReference type="EMBL" id="BJVJ01000118">
    <property type="protein sequence ID" value="GEL26864.1"/>
    <property type="molecule type" value="Genomic_DNA"/>
</dbReference>
<comment type="cofactor">
    <cofactor evidence="1">
        <name>FAD</name>
        <dbReference type="ChEBI" id="CHEBI:57692"/>
    </cofactor>
</comment>
<dbReference type="Gene3D" id="3.50.50.60">
    <property type="entry name" value="FAD/NAD(P)-binding domain"/>
    <property type="match status" value="2"/>
</dbReference>
<proteinExistence type="predicted"/>
<reference evidence="7 8" key="1">
    <citation type="submission" date="2019-07" db="EMBL/GenBank/DDBJ databases">
        <title>Whole genome shotgun sequence of Pseudonocardia sulfidoxydans NBRC 16205.</title>
        <authorList>
            <person name="Hosoyama A."/>
            <person name="Uohara A."/>
            <person name="Ohji S."/>
            <person name="Ichikawa N."/>
        </authorList>
    </citation>
    <scope>NUCLEOTIDE SEQUENCE [LARGE SCALE GENOMIC DNA]</scope>
    <source>
        <strain evidence="7 8">NBRC 16205</strain>
    </source>
</reference>
<feature type="domain" description="Reductase C-terminal" evidence="6">
    <location>
        <begin position="335"/>
        <end position="393"/>
    </location>
</feature>
<dbReference type="Pfam" id="PF07992">
    <property type="entry name" value="Pyr_redox_2"/>
    <property type="match status" value="1"/>
</dbReference>
<dbReference type="PANTHER" id="PTHR43557:SF2">
    <property type="entry name" value="RIESKE DOMAIN-CONTAINING PROTEIN-RELATED"/>
    <property type="match status" value="1"/>
</dbReference>
<organism evidence="7 8">
    <name type="scientific">Pseudonocardia sulfidoxydans NBRC 16205</name>
    <dbReference type="NCBI Taxonomy" id="1223511"/>
    <lineage>
        <taxon>Bacteria</taxon>
        <taxon>Bacillati</taxon>
        <taxon>Actinomycetota</taxon>
        <taxon>Actinomycetes</taxon>
        <taxon>Pseudonocardiales</taxon>
        <taxon>Pseudonocardiaceae</taxon>
        <taxon>Pseudonocardia</taxon>
    </lineage>
</organism>
<keyword evidence="2" id="KW-0285">Flavoprotein</keyword>
<dbReference type="InterPro" id="IPR050446">
    <property type="entry name" value="FAD-oxidoreductase/Apoptosis"/>
</dbReference>
<evidence type="ECO:0000259" key="5">
    <source>
        <dbReference type="Pfam" id="PF07992"/>
    </source>
</evidence>
<dbReference type="GO" id="GO:0016651">
    <property type="term" value="F:oxidoreductase activity, acting on NAD(P)H"/>
    <property type="evidence" value="ECO:0007669"/>
    <property type="project" value="TreeGrafter"/>
</dbReference>
<dbReference type="InterPro" id="IPR016156">
    <property type="entry name" value="FAD/NAD-linked_Rdtase_dimer_sf"/>
</dbReference>
<dbReference type="OrthoDB" id="4475657at2"/>
<dbReference type="InterPro" id="IPR023753">
    <property type="entry name" value="FAD/NAD-binding_dom"/>
</dbReference>
<dbReference type="Gene3D" id="3.30.390.30">
    <property type="match status" value="1"/>
</dbReference>
<name>A0A511DSY4_9PSEU</name>
<keyword evidence="8" id="KW-1185">Reference proteome</keyword>
<dbReference type="Proteomes" id="UP000321685">
    <property type="component" value="Unassembled WGS sequence"/>
</dbReference>
<evidence type="ECO:0000256" key="1">
    <source>
        <dbReference type="ARBA" id="ARBA00001974"/>
    </source>
</evidence>
<dbReference type="InterPro" id="IPR028202">
    <property type="entry name" value="Reductase_C"/>
</dbReference>
<dbReference type="PANTHER" id="PTHR43557">
    <property type="entry name" value="APOPTOSIS-INDUCING FACTOR 1"/>
    <property type="match status" value="1"/>
</dbReference>
<keyword evidence="4" id="KW-0560">Oxidoreductase</keyword>